<organism evidence="3 4">
    <name type="scientific">Apteryx owenii</name>
    <name type="common">Little spotted kiwi</name>
    <dbReference type="NCBI Taxonomy" id="8824"/>
    <lineage>
        <taxon>Eukaryota</taxon>
        <taxon>Metazoa</taxon>
        <taxon>Chordata</taxon>
        <taxon>Craniata</taxon>
        <taxon>Vertebrata</taxon>
        <taxon>Euteleostomi</taxon>
        <taxon>Archelosauria</taxon>
        <taxon>Archosauria</taxon>
        <taxon>Dinosauria</taxon>
        <taxon>Saurischia</taxon>
        <taxon>Theropoda</taxon>
        <taxon>Coelurosauria</taxon>
        <taxon>Aves</taxon>
        <taxon>Palaeognathae</taxon>
        <taxon>Apterygiformes</taxon>
        <taxon>Apterygidae</taxon>
        <taxon>Apteryx</taxon>
    </lineage>
</organism>
<dbReference type="PANTHER" id="PTHR43691">
    <property type="entry name" value="URIDINE PHOSPHORYLASE"/>
    <property type="match status" value="1"/>
</dbReference>
<feature type="domain" description="Nucleoside phosphorylase" evidence="2">
    <location>
        <begin position="35"/>
        <end position="278"/>
    </location>
</feature>
<dbReference type="Ensembl" id="ENSAOWT00000016560.1">
    <property type="protein sequence ID" value="ENSAOWP00000014598.1"/>
    <property type="gene ID" value="ENSAOWG00000009947.1"/>
</dbReference>
<reference evidence="3" key="1">
    <citation type="submission" date="2025-08" db="UniProtKB">
        <authorList>
            <consortium name="Ensembl"/>
        </authorList>
    </citation>
    <scope>IDENTIFICATION</scope>
</reference>
<evidence type="ECO:0000313" key="4">
    <source>
        <dbReference type="Proteomes" id="UP000694424"/>
    </source>
</evidence>
<dbReference type="GO" id="GO:0009166">
    <property type="term" value="P:nucleotide catabolic process"/>
    <property type="evidence" value="ECO:0007669"/>
    <property type="project" value="InterPro"/>
</dbReference>
<dbReference type="GO" id="GO:0006218">
    <property type="term" value="P:uridine catabolic process"/>
    <property type="evidence" value="ECO:0007669"/>
    <property type="project" value="TreeGrafter"/>
</dbReference>
<dbReference type="NCBIfam" id="TIGR01719">
    <property type="entry name" value="euk_UDPppase"/>
    <property type="match status" value="1"/>
</dbReference>
<protein>
    <submittedName>
        <fullName evidence="3">Uridine phosphorylase 2</fullName>
    </submittedName>
</protein>
<dbReference type="AlphaFoldDB" id="A0A8B9S9J5"/>
<keyword evidence="4" id="KW-1185">Reference proteome</keyword>
<accession>A0A8B9S9J5</accession>
<dbReference type="GO" id="GO:0004850">
    <property type="term" value="F:uridine phosphorylase activity"/>
    <property type="evidence" value="ECO:0007669"/>
    <property type="project" value="InterPro"/>
</dbReference>
<dbReference type="InterPro" id="IPR010059">
    <property type="entry name" value="Uridine_phosphorylase_euk"/>
</dbReference>
<dbReference type="Pfam" id="PF01048">
    <property type="entry name" value="PNP_UDP_1"/>
    <property type="match status" value="1"/>
</dbReference>
<dbReference type="SUPFAM" id="SSF53167">
    <property type="entry name" value="Purine and uridine phosphorylases"/>
    <property type="match status" value="1"/>
</dbReference>
<evidence type="ECO:0000256" key="1">
    <source>
        <dbReference type="ARBA" id="ARBA00010456"/>
    </source>
</evidence>
<dbReference type="GO" id="GO:0005829">
    <property type="term" value="C:cytosol"/>
    <property type="evidence" value="ECO:0007669"/>
    <property type="project" value="TreeGrafter"/>
</dbReference>
<name>A0A8B9S9J5_APTOW</name>
<evidence type="ECO:0000259" key="2">
    <source>
        <dbReference type="Pfam" id="PF01048"/>
    </source>
</evidence>
<dbReference type="InterPro" id="IPR000845">
    <property type="entry name" value="Nucleoside_phosphorylase_d"/>
</dbReference>
<proteinExistence type="inferred from homology"/>
<dbReference type="CDD" id="cd17763">
    <property type="entry name" value="UP_hUPP-like"/>
    <property type="match status" value="1"/>
</dbReference>
<dbReference type="Gene3D" id="3.40.50.1580">
    <property type="entry name" value="Nucleoside phosphorylase domain"/>
    <property type="match status" value="1"/>
</dbReference>
<evidence type="ECO:0000313" key="3">
    <source>
        <dbReference type="Ensembl" id="ENSAOWP00000014598.1"/>
    </source>
</evidence>
<sequence length="288" mass="31420">SANPHLEAMDEDVLYHLDLGTRTHDLPAMFGDVKFVCVGDSPSGMRPFAELMQQELGLGGGGGRPADLCAGTDRYATFRAGPVLTVSHGMGIPSISVMLHELIKLLHRAKCRDVTIIRIGTSGGLGMEPGSVVITDTAVDSFFQARFEQAVLDAVVVRSTELDKGLAEELLRCSEELHDFLTLIGHTMCTYNFYEDGALCSFSSEKKLEYLKRAYNAGVRNTEMESTAFAATCGLCGLKAAIVCVTLLDRLEGDQTRAPRAVLLEYQQRPWRLIAAFIEERLGLAVKT</sequence>
<dbReference type="InterPro" id="IPR035994">
    <property type="entry name" value="Nucleoside_phosphorylase_sf"/>
</dbReference>
<comment type="similarity">
    <text evidence="1">Belongs to the PNP/UDP phosphorylase family.</text>
</comment>
<reference evidence="3" key="2">
    <citation type="submission" date="2025-09" db="UniProtKB">
        <authorList>
            <consortium name="Ensembl"/>
        </authorList>
    </citation>
    <scope>IDENTIFICATION</scope>
</reference>
<dbReference type="PANTHER" id="PTHR43691:SF8">
    <property type="entry name" value="URIDINE PHOSPHORYLASE 2"/>
    <property type="match status" value="1"/>
</dbReference>
<dbReference type="Proteomes" id="UP000694424">
    <property type="component" value="Unplaced"/>
</dbReference>